<dbReference type="Pfam" id="PF01243">
    <property type="entry name" value="PNPOx_N"/>
    <property type="match status" value="1"/>
</dbReference>
<accession>A0A840PCW9</accession>
<dbReference type="PANTHER" id="PTHR42815">
    <property type="entry name" value="FAD-BINDING, PUTATIVE (AFU_ORTHOLOGUE AFUA_6G07600)-RELATED"/>
    <property type="match status" value="1"/>
</dbReference>
<dbReference type="PANTHER" id="PTHR42815:SF2">
    <property type="entry name" value="FAD-BINDING, PUTATIVE (AFU_ORTHOLOGUE AFUA_6G07600)-RELATED"/>
    <property type="match status" value="1"/>
</dbReference>
<evidence type="ECO:0000313" key="2">
    <source>
        <dbReference type="EMBL" id="MBB5135691.1"/>
    </source>
</evidence>
<dbReference type="InterPro" id="IPR024029">
    <property type="entry name" value="Pyridox_Oxase_FMN-dep"/>
</dbReference>
<comment type="caution">
    <text evidence="2">The sequence shown here is derived from an EMBL/GenBank/DDBJ whole genome shotgun (WGS) entry which is preliminary data.</text>
</comment>
<evidence type="ECO:0000259" key="1">
    <source>
        <dbReference type="Pfam" id="PF01243"/>
    </source>
</evidence>
<sequence>MTHALTRPRRVPPDEVLARLGEPEAMTKAKIFDRIDQYSRRFIAHSPFLAMATADAAGRADCTPRGDYPGFVKVLDERTLAIPDRPGNKIADSFRNLAENDGIGLLFLIPGVRETLRVNGRAYPTDEPDVLVRMQTEAKEPMLALVVEVAEVYLHCGRALIRSRLWDPASQALAAEIPSPGEMAIGQLGLDLDPKLIDSRLEAGYRELY</sequence>
<proteinExistence type="predicted"/>
<dbReference type="Proteomes" id="UP000578449">
    <property type="component" value="Unassembled WGS sequence"/>
</dbReference>
<dbReference type="InterPro" id="IPR011576">
    <property type="entry name" value="Pyridox_Oxase_N"/>
</dbReference>
<protein>
    <recommendedName>
        <fullName evidence="1">Pyridoxamine 5'-phosphate oxidase N-terminal domain-containing protein</fullName>
    </recommendedName>
</protein>
<dbReference type="InterPro" id="IPR012349">
    <property type="entry name" value="Split_barrel_FMN-bd"/>
</dbReference>
<organism evidence="2 3">
    <name type="scientific">Thermocatellispora tengchongensis</name>
    <dbReference type="NCBI Taxonomy" id="1073253"/>
    <lineage>
        <taxon>Bacteria</taxon>
        <taxon>Bacillati</taxon>
        <taxon>Actinomycetota</taxon>
        <taxon>Actinomycetes</taxon>
        <taxon>Streptosporangiales</taxon>
        <taxon>Streptosporangiaceae</taxon>
        <taxon>Thermocatellispora</taxon>
    </lineage>
</organism>
<reference evidence="2 3" key="1">
    <citation type="submission" date="2020-08" db="EMBL/GenBank/DDBJ databases">
        <title>Genomic Encyclopedia of Type Strains, Phase IV (KMG-IV): sequencing the most valuable type-strain genomes for metagenomic binning, comparative biology and taxonomic classification.</title>
        <authorList>
            <person name="Goeker M."/>
        </authorList>
    </citation>
    <scope>NUCLEOTIDE SEQUENCE [LARGE SCALE GENOMIC DNA]</scope>
    <source>
        <strain evidence="2 3">DSM 45615</strain>
    </source>
</reference>
<name>A0A840PCW9_9ACTN</name>
<dbReference type="AlphaFoldDB" id="A0A840PCW9"/>
<dbReference type="NCBIfam" id="TIGR04025">
    <property type="entry name" value="PPOX_FMN_DR2398"/>
    <property type="match status" value="1"/>
</dbReference>
<gene>
    <name evidence="2" type="ORF">HNP84_005435</name>
</gene>
<evidence type="ECO:0000313" key="3">
    <source>
        <dbReference type="Proteomes" id="UP000578449"/>
    </source>
</evidence>
<feature type="domain" description="Pyridoxamine 5'-phosphate oxidase N-terminal" evidence="1">
    <location>
        <begin position="39"/>
        <end position="156"/>
    </location>
</feature>
<dbReference type="SUPFAM" id="SSF50475">
    <property type="entry name" value="FMN-binding split barrel"/>
    <property type="match status" value="1"/>
</dbReference>
<dbReference type="Gene3D" id="2.30.110.10">
    <property type="entry name" value="Electron Transport, Fmn-binding Protein, Chain A"/>
    <property type="match status" value="1"/>
</dbReference>
<keyword evidence="3" id="KW-1185">Reference proteome</keyword>
<dbReference type="RefSeq" id="WP_185052605.1">
    <property type="nucleotide sequence ID" value="NZ_BAABIX010000064.1"/>
</dbReference>
<dbReference type="EMBL" id="JACHGN010000011">
    <property type="protein sequence ID" value="MBB5135691.1"/>
    <property type="molecule type" value="Genomic_DNA"/>
</dbReference>